<feature type="compositionally biased region" description="Low complexity" evidence="1">
    <location>
        <begin position="368"/>
        <end position="388"/>
    </location>
</feature>
<reference evidence="4 5" key="1">
    <citation type="submission" date="2016-04" db="EMBL/GenBank/DDBJ databases">
        <title>A degradative enzymes factory behind the ericoid mycorrhizal symbiosis.</title>
        <authorList>
            <consortium name="DOE Joint Genome Institute"/>
            <person name="Martino E."/>
            <person name="Morin E."/>
            <person name="Grelet G."/>
            <person name="Kuo A."/>
            <person name="Kohler A."/>
            <person name="Daghino S."/>
            <person name="Barry K."/>
            <person name="Choi C."/>
            <person name="Cichocki N."/>
            <person name="Clum A."/>
            <person name="Copeland A."/>
            <person name="Hainaut M."/>
            <person name="Haridas S."/>
            <person name="Labutti K."/>
            <person name="Lindquist E."/>
            <person name="Lipzen A."/>
            <person name="Khouja H.-R."/>
            <person name="Murat C."/>
            <person name="Ohm R."/>
            <person name="Olson A."/>
            <person name="Spatafora J."/>
            <person name="Veneault-Fourrey C."/>
            <person name="Henrissat B."/>
            <person name="Grigoriev I."/>
            <person name="Martin F."/>
            <person name="Perotto S."/>
        </authorList>
    </citation>
    <scope>NUCLEOTIDE SEQUENCE [LARGE SCALE GENOMIC DNA]</scope>
    <source>
        <strain evidence="4 5">F</strain>
    </source>
</reference>
<sequence length="481" mass="50749">MHPSTATLLAAIATSVSAYSATQGTFAVNHFYGNGPLVMGRMDPIISPGVPSGHVHAVQGGNAFALTLTDNQLLSSTRTSALVKNDKSAYWTPSLYFQDPSTGLLENVEMYYMNVYYFFDATTDVIESFPPGLRIVVGNPNLRTPPATGGLLINDRANGVPQPVQWVCPRTGANSNDPLYPTDSDGLHGVGIQDPTNAGAVVGFPDQNCDGYASPLRADIHFPSCLNKPASIDDFEHNMEWPTNGKCPSGFTHVPHLFYEVYWNTSAFSNRWMQGEGTQPFVLSNGDPTGYSLHADFLAGWDITTLTQIINNCNTQEGGMDTCPGLIGGLNDPSTSCNIPDPVNEVVTGTMSALPGNNPVGTWGGGKKPTPTSSTATTSAVVTRTSTTPPGPTVTSIVAPGWKHDGCYADTNARVLTGVLFANIGQNTATNTLCVAYCAANGWTMAGTEYGGQCFLDESKCSMPCDGNTGQICGGSSVLSL</sequence>
<evidence type="ECO:0000256" key="1">
    <source>
        <dbReference type="SAM" id="MobiDB-lite"/>
    </source>
</evidence>
<dbReference type="InterPro" id="IPR018535">
    <property type="entry name" value="DUF1996"/>
</dbReference>
<dbReference type="Proteomes" id="UP000235786">
    <property type="component" value="Unassembled WGS sequence"/>
</dbReference>
<protein>
    <recommendedName>
        <fullName evidence="3">WSC domain-containing protein</fullName>
    </recommendedName>
</protein>
<accession>A0A2J6RT62</accession>
<feature type="region of interest" description="Disordered" evidence="1">
    <location>
        <begin position="357"/>
        <end position="391"/>
    </location>
</feature>
<dbReference type="InterPro" id="IPR002889">
    <property type="entry name" value="WSC_carb-bd"/>
</dbReference>
<evidence type="ECO:0000313" key="4">
    <source>
        <dbReference type="EMBL" id="PMD41716.1"/>
    </source>
</evidence>
<dbReference type="STRING" id="1149755.A0A2J6RT62"/>
<organism evidence="4 5">
    <name type="scientific">Hyaloscypha variabilis (strain UAMH 11265 / GT02V1 / F)</name>
    <name type="common">Meliniomyces variabilis</name>
    <dbReference type="NCBI Taxonomy" id="1149755"/>
    <lineage>
        <taxon>Eukaryota</taxon>
        <taxon>Fungi</taxon>
        <taxon>Dikarya</taxon>
        <taxon>Ascomycota</taxon>
        <taxon>Pezizomycotina</taxon>
        <taxon>Leotiomycetes</taxon>
        <taxon>Helotiales</taxon>
        <taxon>Hyaloscyphaceae</taxon>
        <taxon>Hyaloscypha</taxon>
        <taxon>Hyaloscypha variabilis</taxon>
    </lineage>
</organism>
<dbReference type="Pfam" id="PF09362">
    <property type="entry name" value="DUF1996"/>
    <property type="match status" value="1"/>
</dbReference>
<keyword evidence="2" id="KW-0732">Signal</keyword>
<evidence type="ECO:0000259" key="3">
    <source>
        <dbReference type="PROSITE" id="PS51212"/>
    </source>
</evidence>
<evidence type="ECO:0000313" key="5">
    <source>
        <dbReference type="Proteomes" id="UP000235786"/>
    </source>
</evidence>
<dbReference type="Pfam" id="PF01822">
    <property type="entry name" value="WSC"/>
    <property type="match status" value="1"/>
</dbReference>
<dbReference type="AlphaFoldDB" id="A0A2J6RT62"/>
<feature type="domain" description="WSC" evidence="3">
    <location>
        <begin position="401"/>
        <end position="481"/>
    </location>
</feature>
<dbReference type="PANTHER" id="PTHR43662">
    <property type="match status" value="1"/>
</dbReference>
<proteinExistence type="predicted"/>
<gene>
    <name evidence="4" type="ORF">L207DRAFT_624063</name>
</gene>
<feature type="signal peptide" evidence="2">
    <location>
        <begin position="1"/>
        <end position="18"/>
    </location>
</feature>
<keyword evidence="5" id="KW-1185">Reference proteome</keyword>
<dbReference type="OrthoDB" id="74764at2759"/>
<evidence type="ECO:0000256" key="2">
    <source>
        <dbReference type="SAM" id="SignalP"/>
    </source>
</evidence>
<dbReference type="PROSITE" id="PS51212">
    <property type="entry name" value="WSC"/>
    <property type="match status" value="1"/>
</dbReference>
<dbReference type="EMBL" id="KZ613944">
    <property type="protein sequence ID" value="PMD41716.1"/>
    <property type="molecule type" value="Genomic_DNA"/>
</dbReference>
<name>A0A2J6RT62_HYAVF</name>
<dbReference type="PANTHER" id="PTHR43662:SF11">
    <property type="entry name" value="WSC DOMAIN-CONTAINING PROTEIN"/>
    <property type="match status" value="1"/>
</dbReference>
<feature type="chain" id="PRO_5014405421" description="WSC domain-containing protein" evidence="2">
    <location>
        <begin position="19"/>
        <end position="481"/>
    </location>
</feature>